<dbReference type="PANTHER" id="PTHR10605:SF56">
    <property type="entry name" value="BIFUNCTIONAL HEPARAN SULFATE N-DEACETYLASE_N-SULFOTRANSFERASE"/>
    <property type="match status" value="1"/>
</dbReference>
<name>A0ABT9VNL4_9BACI</name>
<protein>
    <recommendedName>
        <fullName evidence="3">Sulfotransferase domain-containing protein</fullName>
    </recommendedName>
</protein>
<evidence type="ECO:0000259" key="3">
    <source>
        <dbReference type="Pfam" id="PF00685"/>
    </source>
</evidence>
<comment type="caution">
    <text evidence="4">The sequence shown here is derived from an EMBL/GenBank/DDBJ whole genome shotgun (WGS) entry which is preliminary data.</text>
</comment>
<dbReference type="InterPro" id="IPR037359">
    <property type="entry name" value="NST/OST"/>
</dbReference>
<dbReference type="EMBL" id="JAUSTR010000005">
    <property type="protein sequence ID" value="MDQ0162558.1"/>
    <property type="molecule type" value="Genomic_DNA"/>
</dbReference>
<dbReference type="PANTHER" id="PTHR10605">
    <property type="entry name" value="HEPARAN SULFATE SULFOTRANSFERASE"/>
    <property type="match status" value="1"/>
</dbReference>
<proteinExistence type="predicted"/>
<dbReference type="RefSeq" id="WP_419151961.1">
    <property type="nucleotide sequence ID" value="NZ_JAUSTR010000005.1"/>
</dbReference>
<dbReference type="InterPro" id="IPR027417">
    <property type="entry name" value="P-loop_NTPase"/>
</dbReference>
<dbReference type="Gene3D" id="3.40.50.300">
    <property type="entry name" value="P-loop containing nucleotide triphosphate hydrolases"/>
    <property type="match status" value="1"/>
</dbReference>
<accession>A0ABT9VNL4</accession>
<gene>
    <name evidence="4" type="ORF">J2S06_001635</name>
</gene>
<dbReference type="SUPFAM" id="SSF52540">
    <property type="entry name" value="P-loop containing nucleoside triphosphate hydrolases"/>
    <property type="match status" value="1"/>
</dbReference>
<keyword evidence="2" id="KW-0325">Glycoprotein</keyword>
<reference evidence="4 5" key="1">
    <citation type="submission" date="2023-07" db="EMBL/GenBank/DDBJ databases">
        <title>Genomic Encyclopedia of Type Strains, Phase IV (KMG-IV): sequencing the most valuable type-strain genomes for metagenomic binning, comparative biology and taxonomic classification.</title>
        <authorList>
            <person name="Goeker M."/>
        </authorList>
    </citation>
    <scope>NUCLEOTIDE SEQUENCE [LARGE SCALE GENOMIC DNA]</scope>
    <source>
        <strain evidence="4 5">DSM 19092</strain>
    </source>
</reference>
<sequence length="303" mass="36184">MKPNFLCVGAQKSGTTTLHDLLIQHPDIYLPTVKETKFFQDNKKFEQGIDFYEKMYFSRCKSAKAVGEIDPEYMYFEEVPERIYKSLGKDIKIIFMLRNPADRAYSHYLMSYRRDYEKHSFIEAINLERERISLGDFEKNHFSYVDRGFYAKQIKRYLKYFPLENMKFIIFEEFVKNKKSVLSDIFSFLGVSQDVDIQTDLKSNEAGEPKFKFLRDFIYKPNYFKPLKRFGRIFFPTQQSRDNFLRYLDKINQGPLKSIPKSLALDIREKLINIFFDDIKELENIIGINLGIWLDDKRAVHKQ</sequence>
<dbReference type="Pfam" id="PF00685">
    <property type="entry name" value="Sulfotransfer_1"/>
    <property type="match status" value="1"/>
</dbReference>
<keyword evidence="5" id="KW-1185">Reference proteome</keyword>
<evidence type="ECO:0000313" key="4">
    <source>
        <dbReference type="EMBL" id="MDQ0162558.1"/>
    </source>
</evidence>
<feature type="domain" description="Sulfotransferase" evidence="3">
    <location>
        <begin position="3"/>
        <end position="193"/>
    </location>
</feature>
<evidence type="ECO:0000313" key="5">
    <source>
        <dbReference type="Proteomes" id="UP001225646"/>
    </source>
</evidence>
<evidence type="ECO:0000256" key="1">
    <source>
        <dbReference type="ARBA" id="ARBA00022679"/>
    </source>
</evidence>
<dbReference type="Proteomes" id="UP001225646">
    <property type="component" value="Unassembled WGS sequence"/>
</dbReference>
<organism evidence="4 5">
    <name type="scientific">Aeribacillus alveayuensis</name>
    <dbReference type="NCBI Taxonomy" id="279215"/>
    <lineage>
        <taxon>Bacteria</taxon>
        <taxon>Bacillati</taxon>
        <taxon>Bacillota</taxon>
        <taxon>Bacilli</taxon>
        <taxon>Bacillales</taxon>
        <taxon>Bacillaceae</taxon>
        <taxon>Aeribacillus</taxon>
    </lineage>
</organism>
<evidence type="ECO:0000256" key="2">
    <source>
        <dbReference type="ARBA" id="ARBA00023180"/>
    </source>
</evidence>
<keyword evidence="1" id="KW-0808">Transferase</keyword>
<dbReference type="InterPro" id="IPR000863">
    <property type="entry name" value="Sulfotransferase_dom"/>
</dbReference>